<reference evidence="2" key="1">
    <citation type="submission" date="2023-07" db="EMBL/GenBank/DDBJ databases">
        <title>Genomic Encyclopedia of Type Strains, Phase IV (KMG-IV): sequencing the most valuable type-strain genomes for metagenomic binning, comparative biology and taxonomic classification.</title>
        <authorList>
            <person name="Goeker M."/>
        </authorList>
    </citation>
    <scope>NUCLEOTIDE SEQUENCE</scope>
    <source>
        <strain evidence="2">DSM 19659</strain>
    </source>
</reference>
<dbReference type="GO" id="GO:0016020">
    <property type="term" value="C:membrane"/>
    <property type="evidence" value="ECO:0007669"/>
    <property type="project" value="UniProtKB-SubCell"/>
</dbReference>
<name>A0AAE3V8X1_9FIRM</name>
<evidence type="ECO:0000313" key="3">
    <source>
        <dbReference type="Proteomes" id="UP001241537"/>
    </source>
</evidence>
<protein>
    <recommendedName>
        <fullName evidence="4">PAP2 superfamily protein</fullName>
    </recommendedName>
</protein>
<feature type="transmembrane region" description="Helical" evidence="1">
    <location>
        <begin position="6"/>
        <end position="25"/>
    </location>
</feature>
<feature type="transmembrane region" description="Helical" evidence="1">
    <location>
        <begin position="151"/>
        <end position="170"/>
    </location>
</feature>
<feature type="transmembrane region" description="Helical" evidence="1">
    <location>
        <begin position="75"/>
        <end position="96"/>
    </location>
</feature>
<evidence type="ECO:0000256" key="1">
    <source>
        <dbReference type="SAM" id="Phobius"/>
    </source>
</evidence>
<feature type="transmembrane region" description="Helical" evidence="1">
    <location>
        <begin position="46"/>
        <end position="69"/>
    </location>
</feature>
<dbReference type="EMBL" id="JAUSTO010000001">
    <property type="protein sequence ID" value="MDQ0151430.1"/>
    <property type="molecule type" value="Genomic_DNA"/>
</dbReference>
<comment type="caution">
    <text evidence="2">The sequence shown here is derived from an EMBL/GenBank/DDBJ whole genome shotgun (WGS) entry which is preliminary data.</text>
</comment>
<keyword evidence="1" id="KW-0472">Membrane</keyword>
<evidence type="ECO:0008006" key="4">
    <source>
        <dbReference type="Google" id="ProtNLM"/>
    </source>
</evidence>
<feature type="transmembrane region" description="Helical" evidence="1">
    <location>
        <begin position="182"/>
        <end position="206"/>
    </location>
</feature>
<gene>
    <name evidence="2" type="ORF">J2S20_000104</name>
</gene>
<keyword evidence="1" id="KW-0812">Transmembrane</keyword>
<proteinExistence type="predicted"/>
<evidence type="ECO:0000313" key="2">
    <source>
        <dbReference type="EMBL" id="MDQ0151430.1"/>
    </source>
</evidence>
<keyword evidence="3" id="KW-1185">Reference proteome</keyword>
<dbReference type="AlphaFoldDB" id="A0AAE3V8X1"/>
<keyword evidence="1" id="KW-1133">Transmembrane helix</keyword>
<accession>A0AAE3V8X1</accession>
<organism evidence="2 3">
    <name type="scientific">Moryella indoligenes</name>
    <dbReference type="NCBI Taxonomy" id="371674"/>
    <lineage>
        <taxon>Bacteria</taxon>
        <taxon>Bacillati</taxon>
        <taxon>Bacillota</taxon>
        <taxon>Clostridia</taxon>
        <taxon>Lachnospirales</taxon>
        <taxon>Lachnospiraceae</taxon>
        <taxon>Moryella</taxon>
    </lineage>
</organism>
<dbReference type="Proteomes" id="UP001241537">
    <property type="component" value="Unassembled WGS sequence"/>
</dbReference>
<dbReference type="RefSeq" id="WP_106612433.1">
    <property type="nucleotide sequence ID" value="NZ_JAUSTO010000001.1"/>
</dbReference>
<sequence>MGELRRLILAQAILLGGQCLLYFGVEALEGPPHNVERGIDRRIPFAPVWVYIYVLWFPLIALFPLALYFASPLHYGRYMTAMAADIVLSLICYLAYPTTFRRPAPPESATGLVMQLVYRGSYKGLNCAPSMHCSMCYIVLAMALVSPGLMLPVRGIAVILSALIVLSTLYTKQHVLIDALSALPLAALCWGLGRLFPFAVLGEWIARS</sequence>